<dbReference type="GO" id="GO:0016787">
    <property type="term" value="F:hydrolase activity"/>
    <property type="evidence" value="ECO:0007669"/>
    <property type="project" value="UniProtKB-KW"/>
</dbReference>
<dbReference type="SUPFAM" id="SSF52266">
    <property type="entry name" value="SGNH hydrolase"/>
    <property type="match status" value="1"/>
</dbReference>
<evidence type="ECO:0000313" key="5">
    <source>
        <dbReference type="Proteomes" id="UP001058974"/>
    </source>
</evidence>
<dbReference type="InterPro" id="IPR036514">
    <property type="entry name" value="SGNH_hydro_sf"/>
</dbReference>
<keyword evidence="1" id="KW-0378">Hydrolase</keyword>
<protein>
    <recommendedName>
        <fullName evidence="3">Sialate O-acetylesterase domain-containing protein</fullName>
    </recommendedName>
</protein>
<organism evidence="4 5">
    <name type="scientific">Pisum sativum</name>
    <name type="common">Garden pea</name>
    <name type="synonym">Lathyrus oleraceus</name>
    <dbReference type="NCBI Taxonomy" id="3888"/>
    <lineage>
        <taxon>Eukaryota</taxon>
        <taxon>Viridiplantae</taxon>
        <taxon>Streptophyta</taxon>
        <taxon>Embryophyta</taxon>
        <taxon>Tracheophyta</taxon>
        <taxon>Spermatophyta</taxon>
        <taxon>Magnoliopsida</taxon>
        <taxon>eudicotyledons</taxon>
        <taxon>Gunneridae</taxon>
        <taxon>Pentapetalae</taxon>
        <taxon>rosids</taxon>
        <taxon>fabids</taxon>
        <taxon>Fabales</taxon>
        <taxon>Fabaceae</taxon>
        <taxon>Papilionoideae</taxon>
        <taxon>50 kb inversion clade</taxon>
        <taxon>NPAAA clade</taxon>
        <taxon>Hologalegina</taxon>
        <taxon>IRL clade</taxon>
        <taxon>Fabeae</taxon>
        <taxon>Lathyrus</taxon>
    </lineage>
</organism>
<evidence type="ECO:0000259" key="3">
    <source>
        <dbReference type="Pfam" id="PF03629"/>
    </source>
</evidence>
<dbReference type="Pfam" id="PF03629">
    <property type="entry name" value="SASA"/>
    <property type="match status" value="1"/>
</dbReference>
<dbReference type="EMBL" id="JAMSHJ010000006">
    <property type="protein sequence ID" value="KAI5393225.1"/>
    <property type="molecule type" value="Genomic_DNA"/>
</dbReference>
<sequence length="121" mass="14397">MKISMWKRLVVLGLGLLLQTRIEEWKKGGRLYNELVKRAIESVRDGDGVIRALVWYQGESDTVREEDGEKYKSRMENFIQNFRLDLQLPKLLVIQVRFFFYFNIYSCIHSLHSDDNQIVKL</sequence>
<evidence type="ECO:0000313" key="4">
    <source>
        <dbReference type="EMBL" id="KAI5393225.1"/>
    </source>
</evidence>
<dbReference type="PANTHER" id="PTHR31988">
    <property type="entry name" value="ESTERASE, PUTATIVE (DUF303)-RELATED"/>
    <property type="match status" value="1"/>
</dbReference>
<name>A0A9D4W000_PEA</name>
<comment type="caution">
    <text evidence="4">The sequence shown here is derived from an EMBL/GenBank/DDBJ whole genome shotgun (WGS) entry which is preliminary data.</text>
</comment>
<reference evidence="4 5" key="1">
    <citation type="journal article" date="2022" name="Nat. Genet.">
        <title>Improved pea reference genome and pan-genome highlight genomic features and evolutionary characteristics.</title>
        <authorList>
            <person name="Yang T."/>
            <person name="Liu R."/>
            <person name="Luo Y."/>
            <person name="Hu S."/>
            <person name="Wang D."/>
            <person name="Wang C."/>
            <person name="Pandey M.K."/>
            <person name="Ge S."/>
            <person name="Xu Q."/>
            <person name="Li N."/>
            <person name="Li G."/>
            <person name="Huang Y."/>
            <person name="Saxena R.K."/>
            <person name="Ji Y."/>
            <person name="Li M."/>
            <person name="Yan X."/>
            <person name="He Y."/>
            <person name="Liu Y."/>
            <person name="Wang X."/>
            <person name="Xiang C."/>
            <person name="Varshney R.K."/>
            <person name="Ding H."/>
            <person name="Gao S."/>
            <person name="Zong X."/>
        </authorList>
    </citation>
    <scope>NUCLEOTIDE SEQUENCE [LARGE SCALE GENOMIC DNA]</scope>
    <source>
        <strain evidence="4 5">cv. Zhongwan 6</strain>
    </source>
</reference>
<dbReference type="Gene3D" id="3.40.50.1110">
    <property type="entry name" value="SGNH hydrolase"/>
    <property type="match status" value="1"/>
</dbReference>
<evidence type="ECO:0000256" key="2">
    <source>
        <dbReference type="SAM" id="SignalP"/>
    </source>
</evidence>
<keyword evidence="5" id="KW-1185">Reference proteome</keyword>
<dbReference type="PANTHER" id="PTHR31988:SF13">
    <property type="entry name" value="CARBOHYDRATE ESTERASE PLANT-LIKE PROTEIN"/>
    <property type="match status" value="1"/>
</dbReference>
<dbReference type="InterPro" id="IPR052940">
    <property type="entry name" value="Carb_Esterase_6"/>
</dbReference>
<accession>A0A9D4W000</accession>
<feature type="domain" description="Sialate O-acetylesterase" evidence="3">
    <location>
        <begin position="20"/>
        <end position="98"/>
    </location>
</feature>
<dbReference type="InterPro" id="IPR005181">
    <property type="entry name" value="SASA"/>
</dbReference>
<dbReference type="Proteomes" id="UP001058974">
    <property type="component" value="Chromosome 6"/>
</dbReference>
<gene>
    <name evidence="4" type="ORF">KIW84_060374</name>
</gene>
<dbReference type="AlphaFoldDB" id="A0A9D4W000"/>
<proteinExistence type="predicted"/>
<evidence type="ECO:0000256" key="1">
    <source>
        <dbReference type="ARBA" id="ARBA00022801"/>
    </source>
</evidence>
<keyword evidence="2" id="KW-0732">Signal</keyword>
<dbReference type="Gramene" id="Psat06G0037400-T3">
    <property type="protein sequence ID" value="KAI5393225.1"/>
    <property type="gene ID" value="KIW84_060374"/>
</dbReference>
<feature type="signal peptide" evidence="2">
    <location>
        <begin position="1"/>
        <end position="22"/>
    </location>
</feature>
<feature type="chain" id="PRO_5039140015" description="Sialate O-acetylesterase domain-containing protein" evidence="2">
    <location>
        <begin position="23"/>
        <end position="121"/>
    </location>
</feature>